<evidence type="ECO:0000313" key="2">
    <source>
        <dbReference type="Proteomes" id="UP001056120"/>
    </source>
</evidence>
<evidence type="ECO:0000313" key="1">
    <source>
        <dbReference type="EMBL" id="KAI3762689.1"/>
    </source>
</evidence>
<dbReference type="EMBL" id="CM042034">
    <property type="protein sequence ID" value="KAI3762689.1"/>
    <property type="molecule type" value="Genomic_DNA"/>
</dbReference>
<protein>
    <submittedName>
        <fullName evidence="1">Uncharacterized protein</fullName>
    </submittedName>
</protein>
<name>A0ACB9EUR1_9ASTR</name>
<reference evidence="2" key="1">
    <citation type="journal article" date="2022" name="Mol. Ecol. Resour.">
        <title>The genomes of chicory, endive, great burdock and yacon provide insights into Asteraceae palaeo-polyploidization history and plant inulin production.</title>
        <authorList>
            <person name="Fan W."/>
            <person name="Wang S."/>
            <person name="Wang H."/>
            <person name="Wang A."/>
            <person name="Jiang F."/>
            <person name="Liu H."/>
            <person name="Zhao H."/>
            <person name="Xu D."/>
            <person name="Zhang Y."/>
        </authorList>
    </citation>
    <scope>NUCLEOTIDE SEQUENCE [LARGE SCALE GENOMIC DNA]</scope>
    <source>
        <strain evidence="2">cv. Yunnan</strain>
    </source>
</reference>
<accession>A0ACB9EUR1</accession>
<proteinExistence type="predicted"/>
<sequence length="416" mass="46074">MQKLESILCDKTRFAFEIDRFEDGKEAAGSLPGQVAVAGNQQSLQQTRFSISRLFSQSFLLLQLFFSICPNLGIKFCSLFLKDAVYDIKSDQKVSEPELEVANNESESMMDSPTTSDEDDLLELISEDTSDNDSNELIVHSSTPNEEKPSCSSSTSSSDFMLEEPFQDSDYSHGETTNKGIDYTIESPPIQMMERLSPTPQKYRIPSSVFARKESNIDGWGMPSNESLFSIKMGGMSFRNQDSMNWKSGELDLGFGLEPSPSGKVGMIPELDETCESDESEKNLELDETDKEHEFVEDVRHHKLGEEDKIQSLSAIPNNHGSGIADEPMNLNLQGDQGSKSAVEELNSHFSAENVGSRSSFAFPILTAENSEPQLDTQPHSEPQPEPDKQTEPSEPKADPPASSWTNCFGCCTFCS</sequence>
<organism evidence="1 2">
    <name type="scientific">Smallanthus sonchifolius</name>
    <dbReference type="NCBI Taxonomy" id="185202"/>
    <lineage>
        <taxon>Eukaryota</taxon>
        <taxon>Viridiplantae</taxon>
        <taxon>Streptophyta</taxon>
        <taxon>Embryophyta</taxon>
        <taxon>Tracheophyta</taxon>
        <taxon>Spermatophyta</taxon>
        <taxon>Magnoliopsida</taxon>
        <taxon>eudicotyledons</taxon>
        <taxon>Gunneridae</taxon>
        <taxon>Pentapetalae</taxon>
        <taxon>asterids</taxon>
        <taxon>campanulids</taxon>
        <taxon>Asterales</taxon>
        <taxon>Asteraceae</taxon>
        <taxon>Asteroideae</taxon>
        <taxon>Heliantheae alliance</taxon>
        <taxon>Millerieae</taxon>
        <taxon>Smallanthus</taxon>
    </lineage>
</organism>
<dbReference type="Proteomes" id="UP001056120">
    <property type="component" value="Linkage Group LG17"/>
</dbReference>
<gene>
    <name evidence="1" type="ORF">L1987_53129</name>
</gene>
<reference evidence="1 2" key="2">
    <citation type="journal article" date="2022" name="Mol. Ecol. Resour.">
        <title>The genomes of chicory, endive, great burdock and yacon provide insights into Asteraceae paleo-polyploidization history and plant inulin production.</title>
        <authorList>
            <person name="Fan W."/>
            <person name="Wang S."/>
            <person name="Wang H."/>
            <person name="Wang A."/>
            <person name="Jiang F."/>
            <person name="Liu H."/>
            <person name="Zhao H."/>
            <person name="Xu D."/>
            <person name="Zhang Y."/>
        </authorList>
    </citation>
    <scope>NUCLEOTIDE SEQUENCE [LARGE SCALE GENOMIC DNA]</scope>
    <source>
        <strain evidence="2">cv. Yunnan</strain>
        <tissue evidence="1">Leaves</tissue>
    </source>
</reference>
<keyword evidence="2" id="KW-1185">Reference proteome</keyword>
<comment type="caution">
    <text evidence="1">The sequence shown here is derived from an EMBL/GenBank/DDBJ whole genome shotgun (WGS) entry which is preliminary data.</text>
</comment>